<evidence type="ECO:0000256" key="1">
    <source>
        <dbReference type="ARBA" id="ARBA00003543"/>
    </source>
</evidence>
<dbReference type="PANTHER" id="PTHR13822">
    <property type="entry name" value="ATP SYNTHASE DELTA/EPSILON CHAIN"/>
    <property type="match status" value="1"/>
</dbReference>
<evidence type="ECO:0000256" key="6">
    <source>
        <dbReference type="ARBA" id="ARBA00023065"/>
    </source>
</evidence>
<evidence type="ECO:0000313" key="13">
    <source>
        <dbReference type="EMBL" id="MBB3984275.1"/>
    </source>
</evidence>
<dbReference type="GO" id="GO:0046933">
    <property type="term" value="F:proton-transporting ATP synthase activity, rotational mechanism"/>
    <property type="evidence" value="ECO:0007669"/>
    <property type="project" value="UniProtKB-UniRule"/>
</dbReference>
<keyword evidence="7 10" id="KW-0472">Membrane</keyword>
<dbReference type="InterPro" id="IPR036771">
    <property type="entry name" value="ATPsynth_dsu/esu_N"/>
</dbReference>
<evidence type="ECO:0000256" key="3">
    <source>
        <dbReference type="ARBA" id="ARBA00005712"/>
    </source>
</evidence>
<keyword evidence="14" id="KW-1185">Reference proteome</keyword>
<comment type="subunit">
    <text evidence="10 11">F-type ATPases have 2 components, CF(1) - the catalytic core - and CF(0) - the membrane proton channel. CF(1) has five subunits: alpha(3), beta(3), gamma(1), delta(1), epsilon(1). CF(0) has three main subunits: a, b and c.</text>
</comment>
<organism evidence="13 14">
    <name type="scientific">Sagittula marina</name>
    <dbReference type="NCBI Taxonomy" id="943940"/>
    <lineage>
        <taxon>Bacteria</taxon>
        <taxon>Pseudomonadati</taxon>
        <taxon>Pseudomonadota</taxon>
        <taxon>Alphaproteobacteria</taxon>
        <taxon>Rhodobacterales</taxon>
        <taxon>Roseobacteraceae</taxon>
        <taxon>Sagittula</taxon>
    </lineage>
</organism>
<accession>A0A7W6GQW6</accession>
<evidence type="ECO:0000256" key="9">
    <source>
        <dbReference type="ARBA" id="ARBA00023310"/>
    </source>
</evidence>
<dbReference type="Pfam" id="PF02823">
    <property type="entry name" value="ATP-synt_DE_N"/>
    <property type="match status" value="1"/>
</dbReference>
<evidence type="ECO:0000256" key="8">
    <source>
        <dbReference type="ARBA" id="ARBA00023196"/>
    </source>
</evidence>
<keyword evidence="9 10" id="KW-0066">ATP synthesis</keyword>
<dbReference type="NCBIfam" id="TIGR01216">
    <property type="entry name" value="ATP_synt_epsi"/>
    <property type="match status" value="1"/>
</dbReference>
<evidence type="ECO:0000259" key="12">
    <source>
        <dbReference type="Pfam" id="PF02823"/>
    </source>
</evidence>
<keyword evidence="10" id="KW-1003">Cell membrane</keyword>
<evidence type="ECO:0000256" key="10">
    <source>
        <dbReference type="HAMAP-Rule" id="MF_00530"/>
    </source>
</evidence>
<evidence type="ECO:0000256" key="5">
    <source>
        <dbReference type="ARBA" id="ARBA00022781"/>
    </source>
</evidence>
<keyword evidence="5 10" id="KW-0375">Hydrogen ion transport</keyword>
<proteinExistence type="inferred from homology"/>
<dbReference type="GO" id="GO:0005886">
    <property type="term" value="C:plasma membrane"/>
    <property type="evidence" value="ECO:0007669"/>
    <property type="project" value="UniProtKB-SubCell"/>
</dbReference>
<comment type="similarity">
    <text evidence="3 10 11">Belongs to the ATPase epsilon chain family.</text>
</comment>
<evidence type="ECO:0000256" key="7">
    <source>
        <dbReference type="ARBA" id="ARBA00023136"/>
    </source>
</evidence>
<dbReference type="GO" id="GO:0005524">
    <property type="term" value="F:ATP binding"/>
    <property type="evidence" value="ECO:0007669"/>
    <property type="project" value="UniProtKB-UniRule"/>
</dbReference>
<dbReference type="Proteomes" id="UP000541426">
    <property type="component" value="Unassembled WGS sequence"/>
</dbReference>
<dbReference type="CDD" id="cd12152">
    <property type="entry name" value="F1-ATPase_delta"/>
    <property type="match status" value="1"/>
</dbReference>
<dbReference type="InterPro" id="IPR001469">
    <property type="entry name" value="ATP_synth_F1_dsu/esu"/>
</dbReference>
<dbReference type="GO" id="GO:0012505">
    <property type="term" value="C:endomembrane system"/>
    <property type="evidence" value="ECO:0007669"/>
    <property type="project" value="UniProtKB-SubCell"/>
</dbReference>
<dbReference type="HAMAP" id="MF_00530">
    <property type="entry name" value="ATP_synth_epsil_bac"/>
    <property type="match status" value="1"/>
</dbReference>
<keyword evidence="4 10" id="KW-0813">Transport</keyword>
<evidence type="ECO:0000256" key="4">
    <source>
        <dbReference type="ARBA" id="ARBA00022448"/>
    </source>
</evidence>
<dbReference type="NCBIfam" id="NF009978">
    <property type="entry name" value="PRK13443.1"/>
    <property type="match status" value="1"/>
</dbReference>
<keyword evidence="8 10" id="KW-0139">CF(1)</keyword>
<sequence length="170" mass="18157">MTRSAPPFTILRMGALANHDAPKEFHMADTMQFDLVSPERKLLSAQAKSVQIPGSEGDLTAMPNHAATITTLRPGVLTVETDKGTEKFVVTGGFAEIGETVSVLAEKALPAADVDQKTYEALVAEAHEAYKQTKVTFENEPGPVDDAAKLLQDMVAVGTHIGLDPMQPSL</sequence>
<evidence type="ECO:0000256" key="11">
    <source>
        <dbReference type="RuleBase" id="RU003656"/>
    </source>
</evidence>
<keyword evidence="6 10" id="KW-0406">Ion transport</keyword>
<evidence type="ECO:0000256" key="2">
    <source>
        <dbReference type="ARBA" id="ARBA00004184"/>
    </source>
</evidence>
<dbReference type="PANTHER" id="PTHR13822:SF10">
    <property type="entry name" value="ATP SYNTHASE EPSILON CHAIN, CHLOROPLASTIC"/>
    <property type="match status" value="1"/>
</dbReference>
<feature type="domain" description="ATP synthase F1 complex delta/epsilon subunit N-terminal" evidence="12">
    <location>
        <begin position="31"/>
        <end position="108"/>
    </location>
</feature>
<reference evidence="13 14" key="1">
    <citation type="submission" date="2020-08" db="EMBL/GenBank/DDBJ databases">
        <title>Genomic Encyclopedia of Type Strains, Phase IV (KMG-IV): sequencing the most valuable type-strain genomes for metagenomic binning, comparative biology and taxonomic classification.</title>
        <authorList>
            <person name="Goeker M."/>
        </authorList>
    </citation>
    <scope>NUCLEOTIDE SEQUENCE [LARGE SCALE GENOMIC DNA]</scope>
    <source>
        <strain evidence="13 14">DSM 102235</strain>
    </source>
</reference>
<dbReference type="SUPFAM" id="SSF51344">
    <property type="entry name" value="Epsilon subunit of F1F0-ATP synthase N-terminal domain"/>
    <property type="match status" value="1"/>
</dbReference>
<dbReference type="Gene3D" id="2.60.15.10">
    <property type="entry name" value="F0F1 ATP synthase delta/epsilon subunit, N-terminal"/>
    <property type="match status" value="1"/>
</dbReference>
<protein>
    <recommendedName>
        <fullName evidence="10">ATP synthase epsilon chain</fullName>
    </recommendedName>
    <alternativeName>
        <fullName evidence="10">ATP synthase F1 sector epsilon subunit</fullName>
    </alternativeName>
    <alternativeName>
        <fullName evidence="10">F-ATPase epsilon subunit</fullName>
    </alternativeName>
</protein>
<gene>
    <name evidence="10" type="primary">atpC</name>
    <name evidence="13" type="ORF">GGQ68_000586</name>
</gene>
<dbReference type="GO" id="GO:0045259">
    <property type="term" value="C:proton-transporting ATP synthase complex"/>
    <property type="evidence" value="ECO:0007669"/>
    <property type="project" value="UniProtKB-KW"/>
</dbReference>
<evidence type="ECO:0000313" key="14">
    <source>
        <dbReference type="Proteomes" id="UP000541426"/>
    </source>
</evidence>
<dbReference type="EMBL" id="JACIEJ010000001">
    <property type="protein sequence ID" value="MBB3984275.1"/>
    <property type="molecule type" value="Genomic_DNA"/>
</dbReference>
<comment type="caution">
    <text evidence="13">The sequence shown here is derived from an EMBL/GenBank/DDBJ whole genome shotgun (WGS) entry which is preliminary data.</text>
</comment>
<dbReference type="InterPro" id="IPR020546">
    <property type="entry name" value="ATP_synth_F1_dsu/esu_N"/>
</dbReference>
<name>A0A7W6GQW6_9RHOB</name>
<comment type="subcellular location">
    <subcellularLocation>
        <location evidence="10">Cell membrane</location>
        <topology evidence="10">Peripheral membrane protein</topology>
    </subcellularLocation>
    <subcellularLocation>
        <location evidence="2">Endomembrane system</location>
        <topology evidence="2">Peripheral membrane protein</topology>
    </subcellularLocation>
</comment>
<comment type="function">
    <text evidence="1 10">Produces ATP from ADP in the presence of a proton gradient across the membrane.</text>
</comment>
<dbReference type="AlphaFoldDB" id="A0A7W6GQW6"/>